<dbReference type="EMBL" id="GISG01165038">
    <property type="protein sequence ID" value="MBA4650407.1"/>
    <property type="molecule type" value="Transcribed_RNA"/>
</dbReference>
<dbReference type="AlphaFoldDB" id="A0A7C9DUC0"/>
<protein>
    <submittedName>
        <fullName evidence="1">Uncharacterized protein</fullName>
    </submittedName>
</protein>
<accession>A0A7C9DUC0</accession>
<organism evidence="1">
    <name type="scientific">Opuntia streptacantha</name>
    <name type="common">Prickly pear cactus</name>
    <name type="synonym">Opuntia cardona</name>
    <dbReference type="NCBI Taxonomy" id="393608"/>
    <lineage>
        <taxon>Eukaryota</taxon>
        <taxon>Viridiplantae</taxon>
        <taxon>Streptophyta</taxon>
        <taxon>Embryophyta</taxon>
        <taxon>Tracheophyta</taxon>
        <taxon>Spermatophyta</taxon>
        <taxon>Magnoliopsida</taxon>
        <taxon>eudicotyledons</taxon>
        <taxon>Gunneridae</taxon>
        <taxon>Pentapetalae</taxon>
        <taxon>Caryophyllales</taxon>
        <taxon>Cactineae</taxon>
        <taxon>Cactaceae</taxon>
        <taxon>Opuntioideae</taxon>
        <taxon>Opuntia</taxon>
    </lineage>
</organism>
<proteinExistence type="predicted"/>
<evidence type="ECO:0000313" key="1">
    <source>
        <dbReference type="EMBL" id="MBA4650407.1"/>
    </source>
</evidence>
<reference evidence="1" key="1">
    <citation type="journal article" date="2013" name="J. Plant Res.">
        <title>Effect of fungi and light on seed germination of three Opuntia species from semiarid lands of central Mexico.</title>
        <authorList>
            <person name="Delgado-Sanchez P."/>
            <person name="Jimenez-Bremont J.F."/>
            <person name="Guerrero-Gonzalez Mde L."/>
            <person name="Flores J."/>
        </authorList>
    </citation>
    <scope>NUCLEOTIDE SEQUENCE</scope>
    <source>
        <tissue evidence="1">Cladode</tissue>
    </source>
</reference>
<sequence>MHKLINTLKLLCIPTKKVCIISDGSNIIFLLNDFLLDNVKHKIWGEGEQRNWHTRPYLNRKFLILTELTKYKMSVPLTTKYTNYGEIEDLSRLAIHDPENGCLHKICEISNLSFLDSKRIFLSSVLLLR</sequence>
<name>A0A7C9DUC0_OPUST</name>
<reference evidence="1" key="2">
    <citation type="submission" date="2020-07" db="EMBL/GenBank/DDBJ databases">
        <authorList>
            <person name="Vera ALvarez R."/>
            <person name="Arias-Moreno D.M."/>
            <person name="Jimenez-Jacinto V."/>
            <person name="Jimenez-Bremont J.F."/>
            <person name="Swaminathan K."/>
            <person name="Moose S.P."/>
            <person name="Guerrero-Gonzalez M.L."/>
            <person name="Marino-Ramirez L."/>
            <person name="Landsman D."/>
            <person name="Rodriguez-Kessler M."/>
            <person name="Delgado-Sanchez P."/>
        </authorList>
    </citation>
    <scope>NUCLEOTIDE SEQUENCE</scope>
    <source>
        <tissue evidence="1">Cladode</tissue>
    </source>
</reference>